<gene>
    <name evidence="2" type="ORF">QRT03_16880</name>
</gene>
<dbReference type="Proteomes" id="UP001231924">
    <property type="component" value="Unassembled WGS sequence"/>
</dbReference>
<keyword evidence="1" id="KW-0812">Transmembrane</keyword>
<organism evidence="2 3">
    <name type="scientific">Actinomycetospora termitidis</name>
    <dbReference type="NCBI Taxonomy" id="3053470"/>
    <lineage>
        <taxon>Bacteria</taxon>
        <taxon>Bacillati</taxon>
        <taxon>Actinomycetota</taxon>
        <taxon>Actinomycetes</taxon>
        <taxon>Pseudonocardiales</taxon>
        <taxon>Pseudonocardiaceae</taxon>
        <taxon>Actinomycetospora</taxon>
    </lineage>
</organism>
<feature type="transmembrane region" description="Helical" evidence="1">
    <location>
        <begin position="164"/>
        <end position="184"/>
    </location>
</feature>
<keyword evidence="1" id="KW-0472">Membrane</keyword>
<feature type="transmembrane region" description="Helical" evidence="1">
    <location>
        <begin position="190"/>
        <end position="210"/>
    </location>
</feature>
<dbReference type="RefSeq" id="WP_286054090.1">
    <property type="nucleotide sequence ID" value="NZ_JASVWF010000003.1"/>
</dbReference>
<protein>
    <submittedName>
        <fullName evidence="2">DUF4386 domain-containing protein</fullName>
    </submittedName>
</protein>
<keyword evidence="3" id="KW-1185">Reference proteome</keyword>
<feature type="transmembrane region" description="Helical" evidence="1">
    <location>
        <begin position="54"/>
        <end position="75"/>
    </location>
</feature>
<keyword evidence="1" id="KW-1133">Transmembrane helix</keyword>
<feature type="transmembrane region" description="Helical" evidence="1">
    <location>
        <begin position="130"/>
        <end position="157"/>
    </location>
</feature>
<reference evidence="2 3" key="1">
    <citation type="submission" date="2023-06" db="EMBL/GenBank/DDBJ databases">
        <title>Actinomycetospora Odt1-22.</title>
        <authorList>
            <person name="Supong K."/>
        </authorList>
    </citation>
    <scope>NUCLEOTIDE SEQUENCE [LARGE SCALE GENOMIC DNA]</scope>
    <source>
        <strain evidence="2 3">Odt1-22</strain>
    </source>
</reference>
<sequence length="224" mass="22489">MSSPHARRGGPPLLAPALVWAVLTVLAAVLHPGTRPGADPTMTLALLHDHPVRAQLSALVLLASAAPLAVWVGAVHHRLHRLGLRVAGPTLGLSGGLLAVAMLALSGTAQWAAVAAAVPGGEAAATGLNALSFALGGPAFALMAGLLLAGCSVPLLLAGLVPRGLAWAGLVLAAVAVVALVGLVVPPLQYLLPVVRFGGLIWLVWVSAVLPVSRRRVAEPEAVA</sequence>
<name>A0ABT7MAF9_9PSEU</name>
<accession>A0ABT7MAF9</accession>
<evidence type="ECO:0000313" key="2">
    <source>
        <dbReference type="EMBL" id="MDL5157642.1"/>
    </source>
</evidence>
<proteinExistence type="predicted"/>
<comment type="caution">
    <text evidence="2">The sequence shown here is derived from an EMBL/GenBank/DDBJ whole genome shotgun (WGS) entry which is preliminary data.</text>
</comment>
<evidence type="ECO:0000256" key="1">
    <source>
        <dbReference type="SAM" id="Phobius"/>
    </source>
</evidence>
<evidence type="ECO:0000313" key="3">
    <source>
        <dbReference type="Proteomes" id="UP001231924"/>
    </source>
</evidence>
<dbReference type="EMBL" id="JASVWF010000003">
    <property type="protein sequence ID" value="MDL5157642.1"/>
    <property type="molecule type" value="Genomic_DNA"/>
</dbReference>
<feature type="transmembrane region" description="Helical" evidence="1">
    <location>
        <begin position="12"/>
        <end position="34"/>
    </location>
</feature>